<protein>
    <recommendedName>
        <fullName evidence="3">Ribbon-helix-helix protein, copG family</fullName>
    </recommendedName>
</protein>
<comment type="caution">
    <text evidence="1">The sequence shown here is derived from an EMBL/GenBank/DDBJ whole genome shotgun (WGS) entry which is preliminary data.</text>
</comment>
<evidence type="ECO:0008006" key="3">
    <source>
        <dbReference type="Google" id="ProtNLM"/>
    </source>
</evidence>
<dbReference type="Proteomes" id="UP001601992">
    <property type="component" value="Unassembled WGS sequence"/>
</dbReference>
<dbReference type="EMBL" id="JBIAQY010000012">
    <property type="protein sequence ID" value="MFF3571990.1"/>
    <property type="molecule type" value="Genomic_DNA"/>
</dbReference>
<evidence type="ECO:0000313" key="2">
    <source>
        <dbReference type="Proteomes" id="UP001601992"/>
    </source>
</evidence>
<evidence type="ECO:0000313" key="1">
    <source>
        <dbReference type="EMBL" id="MFF3571990.1"/>
    </source>
</evidence>
<proteinExistence type="predicted"/>
<gene>
    <name evidence="1" type="ORF">ACFYXQ_29840</name>
</gene>
<name>A0ABW6S6S8_9NOCA</name>
<dbReference type="RefSeq" id="WP_040821943.1">
    <property type="nucleotide sequence ID" value="NZ_JBIAQY010000012.1"/>
</dbReference>
<reference evidence="1 2" key="1">
    <citation type="submission" date="2024-10" db="EMBL/GenBank/DDBJ databases">
        <title>The Natural Products Discovery Center: Release of the First 8490 Sequenced Strains for Exploring Actinobacteria Biosynthetic Diversity.</title>
        <authorList>
            <person name="Kalkreuter E."/>
            <person name="Kautsar S.A."/>
            <person name="Yang D."/>
            <person name="Bader C.D."/>
            <person name="Teijaro C.N."/>
            <person name="Fluegel L."/>
            <person name="Davis C.M."/>
            <person name="Simpson J.R."/>
            <person name="Lauterbach L."/>
            <person name="Steele A.D."/>
            <person name="Gui C."/>
            <person name="Meng S."/>
            <person name="Li G."/>
            <person name="Viehrig K."/>
            <person name="Ye F."/>
            <person name="Su P."/>
            <person name="Kiefer A.F."/>
            <person name="Nichols A."/>
            <person name="Cepeda A.J."/>
            <person name="Yan W."/>
            <person name="Fan B."/>
            <person name="Jiang Y."/>
            <person name="Adhikari A."/>
            <person name="Zheng C.-J."/>
            <person name="Schuster L."/>
            <person name="Cowan T.M."/>
            <person name="Smanski M.J."/>
            <person name="Chevrette M.G."/>
            <person name="De Carvalho L.P.S."/>
            <person name="Shen B."/>
        </authorList>
    </citation>
    <scope>NUCLEOTIDE SEQUENCE [LARGE SCALE GENOMIC DNA]</scope>
    <source>
        <strain evidence="1 2">NPDC002593</strain>
    </source>
</reference>
<accession>A0ABW6S6S8</accession>
<keyword evidence="2" id="KW-1185">Reference proteome</keyword>
<sequence>MTDNYQPQPGQDPQEFLDSLTYRDDADTPALPPTSAELEEGMVTTSLKMPKDMRDRVRDNAAEQGITASMLIRQFIEMGLAAEQPGRMIPLSDAIRALNSLRATA</sequence>
<organism evidence="1 2">
    <name type="scientific">Nocardia jiangxiensis</name>
    <dbReference type="NCBI Taxonomy" id="282685"/>
    <lineage>
        <taxon>Bacteria</taxon>
        <taxon>Bacillati</taxon>
        <taxon>Actinomycetota</taxon>
        <taxon>Actinomycetes</taxon>
        <taxon>Mycobacteriales</taxon>
        <taxon>Nocardiaceae</taxon>
        <taxon>Nocardia</taxon>
    </lineage>
</organism>